<name>A0ABS2KUD8_9NOCA</name>
<dbReference type="EMBL" id="JAFBBK010000001">
    <property type="protein sequence ID" value="MBM7415555.1"/>
    <property type="molecule type" value="Genomic_DNA"/>
</dbReference>
<organism evidence="1 2">
    <name type="scientific">Rhodococcoides corynebacterioides</name>
    <dbReference type="NCBI Taxonomy" id="53972"/>
    <lineage>
        <taxon>Bacteria</taxon>
        <taxon>Bacillati</taxon>
        <taxon>Actinomycetota</taxon>
        <taxon>Actinomycetes</taxon>
        <taxon>Mycobacteriales</taxon>
        <taxon>Nocardiaceae</taxon>
        <taxon>Rhodococcoides</taxon>
    </lineage>
</organism>
<gene>
    <name evidence="1" type="ORF">JOE42_002288</name>
</gene>
<protein>
    <submittedName>
        <fullName evidence="1">Uncharacterized protein</fullName>
    </submittedName>
</protein>
<keyword evidence="2" id="KW-1185">Reference proteome</keyword>
<dbReference type="RefSeq" id="WP_239532419.1">
    <property type="nucleotide sequence ID" value="NZ_JAFBBK010000001.1"/>
</dbReference>
<reference evidence="1 2" key="1">
    <citation type="submission" date="2021-01" db="EMBL/GenBank/DDBJ databases">
        <title>Genomics of switchgrass bacterial isolates.</title>
        <authorList>
            <person name="Shade A."/>
        </authorList>
    </citation>
    <scope>NUCLEOTIDE SEQUENCE [LARGE SCALE GENOMIC DNA]</scope>
    <source>
        <strain evidence="1 2">PvP111</strain>
    </source>
</reference>
<evidence type="ECO:0000313" key="1">
    <source>
        <dbReference type="EMBL" id="MBM7415555.1"/>
    </source>
</evidence>
<evidence type="ECO:0000313" key="2">
    <source>
        <dbReference type="Proteomes" id="UP000703038"/>
    </source>
</evidence>
<proteinExistence type="predicted"/>
<sequence>MPDTWTRALRRLGADLTVRQYSGSVTHVDWVVQYDPDGGSAWLTSDVTTAGNGRSGASGNGSGAGIDADEETILVSMADLASTAIAECGVAWPRADGGGFLRSLLVDGVATWRDKSGRDVPIGNLD</sequence>
<comment type="caution">
    <text evidence="1">The sequence shown here is derived from an EMBL/GenBank/DDBJ whole genome shotgun (WGS) entry which is preliminary data.</text>
</comment>
<dbReference type="Proteomes" id="UP000703038">
    <property type="component" value="Unassembled WGS sequence"/>
</dbReference>
<accession>A0ABS2KUD8</accession>